<dbReference type="PANTHER" id="PTHR21248:SF22">
    <property type="entry name" value="PHOSPHOLIPASE D"/>
    <property type="match status" value="1"/>
</dbReference>
<evidence type="ECO:0000259" key="1">
    <source>
        <dbReference type="PROSITE" id="PS50035"/>
    </source>
</evidence>
<dbReference type="Proteomes" id="UP000603141">
    <property type="component" value="Unassembled WGS sequence"/>
</dbReference>
<reference evidence="2" key="1">
    <citation type="submission" date="2021-01" db="EMBL/GenBank/DDBJ databases">
        <title>Modified the classification status of verrucomicrobia.</title>
        <authorList>
            <person name="Feng X."/>
        </authorList>
    </citation>
    <scope>NUCLEOTIDE SEQUENCE</scope>
    <source>
        <strain evidence="2">KCTC 22041</strain>
    </source>
</reference>
<dbReference type="GO" id="GO:0030572">
    <property type="term" value="F:phosphatidyltransferase activity"/>
    <property type="evidence" value="ECO:0007669"/>
    <property type="project" value="UniProtKB-ARBA"/>
</dbReference>
<evidence type="ECO:0000313" key="3">
    <source>
        <dbReference type="Proteomes" id="UP000603141"/>
    </source>
</evidence>
<dbReference type="SUPFAM" id="SSF56024">
    <property type="entry name" value="Phospholipase D/nuclease"/>
    <property type="match status" value="2"/>
</dbReference>
<keyword evidence="3" id="KW-1185">Reference proteome</keyword>
<feature type="domain" description="PLD phosphodiesterase" evidence="1">
    <location>
        <begin position="402"/>
        <end position="428"/>
    </location>
</feature>
<dbReference type="InterPro" id="IPR001736">
    <property type="entry name" value="PLipase_D/transphosphatidylase"/>
</dbReference>
<organism evidence="2 3">
    <name type="scientific">Luteolibacter pohnpeiensis</name>
    <dbReference type="NCBI Taxonomy" id="454153"/>
    <lineage>
        <taxon>Bacteria</taxon>
        <taxon>Pseudomonadati</taxon>
        <taxon>Verrucomicrobiota</taxon>
        <taxon>Verrucomicrobiia</taxon>
        <taxon>Verrucomicrobiales</taxon>
        <taxon>Verrucomicrobiaceae</taxon>
        <taxon>Luteolibacter</taxon>
    </lineage>
</organism>
<feature type="domain" description="PLD phosphodiesterase" evidence="1">
    <location>
        <begin position="233"/>
        <end position="255"/>
    </location>
</feature>
<dbReference type="EMBL" id="JAENIJ010000003">
    <property type="protein sequence ID" value="MBK1881344.1"/>
    <property type="molecule type" value="Genomic_DNA"/>
</dbReference>
<dbReference type="RefSeq" id="WP_200267452.1">
    <property type="nucleotide sequence ID" value="NZ_JAENIJ010000003.1"/>
</dbReference>
<name>A0A934VVA8_9BACT</name>
<evidence type="ECO:0000313" key="2">
    <source>
        <dbReference type="EMBL" id="MBK1881344.1"/>
    </source>
</evidence>
<dbReference type="PROSITE" id="PS50035">
    <property type="entry name" value="PLD"/>
    <property type="match status" value="2"/>
</dbReference>
<dbReference type="AlphaFoldDB" id="A0A934VVA8"/>
<dbReference type="PANTHER" id="PTHR21248">
    <property type="entry name" value="CARDIOLIPIN SYNTHASE"/>
    <property type="match status" value="1"/>
</dbReference>
<proteinExistence type="predicted"/>
<gene>
    <name evidence="2" type="ORF">JIN85_02890</name>
</gene>
<accession>A0A934VVA8</accession>
<comment type="caution">
    <text evidence="2">The sequence shown here is derived from an EMBL/GenBank/DDBJ whole genome shotgun (WGS) entry which is preliminary data.</text>
</comment>
<dbReference type="GO" id="GO:0032049">
    <property type="term" value="P:cardiolipin biosynthetic process"/>
    <property type="evidence" value="ECO:0007669"/>
    <property type="project" value="UniProtKB-ARBA"/>
</dbReference>
<sequence length="483" mass="53665">MMRIPAFAYLTTQLAVSLICVSCANLSRNARRSNEAQPAANDTIVGTGNLAKTLARSTTYGAIRQPITTTILGVSVLWNRPHEAISSNMPLKIDLAVQPAEIPGTVEFEKLLDHKGIPKAESGKLTWLVDGEHFFPELNRQIDAAQKSIDAQVFIFDNDDISVACADRLKGRSREVKTHILFDDLGSTFAHNTPPHTLPPAGFTPPADMAKYLEHDSKVSARRSINPWLVCDHTKLFVFDRKTAILGGMNIGREYYSEWHDLMVKVEGPVVRTLSKDFNYSWRKAGPWGDFGLLLHGPSHVRRPEPMPGEIPVRVMRTDPAAFRYEILKATMLAIRAARTRVWVENPYLANNEIVSALAAASKRGVDVRVILPSNGDSGIMDLANLSTAKSLIEAGVKVYAYPKMTHMKVMICDDWASIGSANFDTLSMRINRELNLAFNDPGEVRALEQKVFRRDFQVCSRLSLKQTESLLSTIVGRIANQL</sequence>
<dbReference type="SMART" id="SM00155">
    <property type="entry name" value="PLDc"/>
    <property type="match status" value="2"/>
</dbReference>
<protein>
    <submittedName>
        <fullName evidence="2">Phosphatidylserine/phosphatidylglycerophosphate/ cardiolipin synthase family protein</fullName>
    </submittedName>
</protein>
<dbReference type="Gene3D" id="3.30.870.10">
    <property type="entry name" value="Endonuclease Chain A"/>
    <property type="match status" value="2"/>
</dbReference>
<dbReference type="InterPro" id="IPR025202">
    <property type="entry name" value="PLD-like_dom"/>
</dbReference>
<dbReference type="Pfam" id="PF13091">
    <property type="entry name" value="PLDc_2"/>
    <property type="match status" value="2"/>
</dbReference>